<dbReference type="EMBL" id="KZ308781">
    <property type="protein sequence ID" value="KAG8234134.1"/>
    <property type="molecule type" value="Genomic_DNA"/>
</dbReference>
<comment type="caution">
    <text evidence="16">The sequence shown here is derived from an EMBL/GenBank/DDBJ whole genome shotgun (WGS) entry which is preliminary data.</text>
</comment>
<dbReference type="PANTHER" id="PTHR16320">
    <property type="entry name" value="SPHINGOMYELINASE FAMILY MEMBER"/>
    <property type="match status" value="1"/>
</dbReference>
<dbReference type="InterPro" id="IPR036691">
    <property type="entry name" value="Endo/exonu/phosph_ase_sf"/>
</dbReference>
<organism evidence="16 17">
    <name type="scientific">Ladona fulva</name>
    <name type="common">Scarce chaser dragonfly</name>
    <name type="synonym">Libellula fulva</name>
    <dbReference type="NCBI Taxonomy" id="123851"/>
    <lineage>
        <taxon>Eukaryota</taxon>
        <taxon>Metazoa</taxon>
        <taxon>Ecdysozoa</taxon>
        <taxon>Arthropoda</taxon>
        <taxon>Hexapoda</taxon>
        <taxon>Insecta</taxon>
        <taxon>Pterygota</taxon>
        <taxon>Palaeoptera</taxon>
        <taxon>Odonata</taxon>
        <taxon>Epiprocta</taxon>
        <taxon>Anisoptera</taxon>
        <taxon>Libelluloidea</taxon>
        <taxon>Libellulidae</taxon>
        <taxon>Ladona</taxon>
    </lineage>
</organism>
<accession>A0A8K0KH55</accession>
<keyword evidence="17" id="KW-1185">Reference proteome</keyword>
<dbReference type="GO" id="GO:0006665">
    <property type="term" value="P:sphingolipid metabolic process"/>
    <property type="evidence" value="ECO:0007669"/>
    <property type="project" value="UniProtKB-KW"/>
</dbReference>
<evidence type="ECO:0000259" key="15">
    <source>
        <dbReference type="Pfam" id="PF03372"/>
    </source>
</evidence>
<keyword evidence="12" id="KW-0443">Lipid metabolism</keyword>
<comment type="pathway">
    <text evidence="2">Lipid metabolism; sphingolipid metabolism.</text>
</comment>
<proteinExistence type="inferred from homology"/>
<keyword evidence="10" id="KW-0746">Sphingolipid metabolism</keyword>
<evidence type="ECO:0000313" key="16">
    <source>
        <dbReference type="EMBL" id="KAG8234134.1"/>
    </source>
</evidence>
<protein>
    <recommendedName>
        <fullName evidence="5">sphingomyelin phosphodiesterase</fullName>
        <ecNumber evidence="5">3.1.4.12</ecNumber>
    </recommendedName>
</protein>
<keyword evidence="6 14" id="KW-0812">Transmembrane</keyword>
<dbReference type="SUPFAM" id="SSF56219">
    <property type="entry name" value="DNase I-like"/>
    <property type="match status" value="1"/>
</dbReference>
<dbReference type="GO" id="GO:0046872">
    <property type="term" value="F:metal ion binding"/>
    <property type="evidence" value="ECO:0007669"/>
    <property type="project" value="UniProtKB-KW"/>
</dbReference>
<evidence type="ECO:0000256" key="6">
    <source>
        <dbReference type="ARBA" id="ARBA00022692"/>
    </source>
</evidence>
<dbReference type="InterPro" id="IPR005135">
    <property type="entry name" value="Endo/exonuclease/phosphatase"/>
</dbReference>
<evidence type="ECO:0000256" key="5">
    <source>
        <dbReference type="ARBA" id="ARBA00012369"/>
    </source>
</evidence>
<evidence type="ECO:0000256" key="11">
    <source>
        <dbReference type="ARBA" id="ARBA00022989"/>
    </source>
</evidence>
<gene>
    <name evidence="16" type="ORF">J437_LFUL007500</name>
</gene>
<dbReference type="GO" id="GO:0004767">
    <property type="term" value="F:sphingomyelin phosphodiesterase activity"/>
    <property type="evidence" value="ECO:0007669"/>
    <property type="project" value="UniProtKB-EC"/>
</dbReference>
<evidence type="ECO:0000256" key="1">
    <source>
        <dbReference type="ARBA" id="ARBA00004141"/>
    </source>
</evidence>
<evidence type="ECO:0000256" key="13">
    <source>
        <dbReference type="ARBA" id="ARBA00023136"/>
    </source>
</evidence>
<keyword evidence="9" id="KW-0460">Magnesium</keyword>
<comment type="pathway">
    <text evidence="3">Sphingolipid metabolism.</text>
</comment>
<dbReference type="Proteomes" id="UP000792457">
    <property type="component" value="Unassembled WGS sequence"/>
</dbReference>
<dbReference type="EC" id="3.1.4.12" evidence="5"/>
<comment type="similarity">
    <text evidence="4">Belongs to the neutral sphingomyelinase family.</text>
</comment>
<evidence type="ECO:0000256" key="8">
    <source>
        <dbReference type="ARBA" id="ARBA00022801"/>
    </source>
</evidence>
<dbReference type="AlphaFoldDB" id="A0A8K0KH55"/>
<feature type="transmembrane region" description="Helical" evidence="14">
    <location>
        <begin position="349"/>
        <end position="368"/>
    </location>
</feature>
<name>A0A8K0KH55_LADFU</name>
<keyword evidence="11 14" id="KW-1133">Transmembrane helix</keyword>
<feature type="transmembrane region" description="Helical" evidence="14">
    <location>
        <begin position="374"/>
        <end position="397"/>
    </location>
</feature>
<evidence type="ECO:0000256" key="10">
    <source>
        <dbReference type="ARBA" id="ARBA00022919"/>
    </source>
</evidence>
<evidence type="ECO:0000256" key="9">
    <source>
        <dbReference type="ARBA" id="ARBA00022842"/>
    </source>
</evidence>
<dbReference type="PANTHER" id="PTHR16320:SF24">
    <property type="entry name" value="PHOSPHODIESTERASE, PUTATIVE-RELATED"/>
    <property type="match status" value="1"/>
</dbReference>
<evidence type="ECO:0000256" key="4">
    <source>
        <dbReference type="ARBA" id="ARBA00006335"/>
    </source>
</evidence>
<dbReference type="GO" id="GO:0016020">
    <property type="term" value="C:membrane"/>
    <property type="evidence" value="ECO:0007669"/>
    <property type="project" value="UniProtKB-SubCell"/>
</dbReference>
<sequence length="435" mass="48242">MKDTSASSGKKCTQVKITVKRTVIEKKMTTTLTVFTLNCWGIPLVSKHRSARMCAIAKQLSEKDYDFACLQEVWAVKDYQLLKKKLSGSLPHSHYFYSGVLGSGLCIFSKHVIENAIFHRWPLNGYAHKVQHGDWFGGKGIALCTFIINTLKVNVYNVHMHAEYSPEGPNKYLAHRVSQAFDTAQFIHVTSAYADISVVAGDFNAEPADLCYRVLEQHADLLNTFCMASKVFNDNGMGTNECIRNSYACPKAVQNCPQGKQIDHIMYKAAIGKEVKVLSYGLPFPKRVAGQDFSYSDHEAVSATLVVTNSPSDGFQPQKNRCKEELAALGEARAVVSKGLRSVSFDRKAYSLASACLILFLVASIGNLTREGSIFYFILIALRAVAVILLVFTFFMASVWHSLEKNALLAVDEALKVVLMYPPNYGDESDLPRTS</sequence>
<evidence type="ECO:0000256" key="2">
    <source>
        <dbReference type="ARBA" id="ARBA00004760"/>
    </source>
</evidence>
<feature type="domain" description="Endonuclease/exonuclease/phosphatase" evidence="15">
    <location>
        <begin position="36"/>
        <end position="298"/>
    </location>
</feature>
<reference evidence="16" key="2">
    <citation type="submission" date="2017-10" db="EMBL/GenBank/DDBJ databases">
        <title>Ladona fulva Genome sequencing and assembly.</title>
        <authorList>
            <person name="Murali S."/>
            <person name="Richards S."/>
            <person name="Bandaranaike D."/>
            <person name="Bellair M."/>
            <person name="Blankenburg K."/>
            <person name="Chao H."/>
            <person name="Dinh H."/>
            <person name="Doddapaneni H."/>
            <person name="Dugan-Rocha S."/>
            <person name="Elkadiri S."/>
            <person name="Gnanaolivu R."/>
            <person name="Hernandez B."/>
            <person name="Skinner E."/>
            <person name="Javaid M."/>
            <person name="Lee S."/>
            <person name="Li M."/>
            <person name="Ming W."/>
            <person name="Munidasa M."/>
            <person name="Muniz J."/>
            <person name="Nguyen L."/>
            <person name="Hughes D."/>
            <person name="Osuji N."/>
            <person name="Pu L.-L."/>
            <person name="Puazo M."/>
            <person name="Qu C."/>
            <person name="Quiroz J."/>
            <person name="Raj R."/>
            <person name="Weissenberger G."/>
            <person name="Xin Y."/>
            <person name="Zou X."/>
            <person name="Han Y."/>
            <person name="Worley K."/>
            <person name="Muzny D."/>
            <person name="Gibbs R."/>
        </authorList>
    </citation>
    <scope>NUCLEOTIDE SEQUENCE</scope>
    <source>
        <strain evidence="16">Sampled in the wild</strain>
    </source>
</reference>
<evidence type="ECO:0000256" key="7">
    <source>
        <dbReference type="ARBA" id="ARBA00022723"/>
    </source>
</evidence>
<dbReference type="InterPro" id="IPR038772">
    <property type="entry name" value="Sph/SMPD2-like"/>
</dbReference>
<dbReference type="OrthoDB" id="387657at2759"/>
<keyword evidence="7" id="KW-0479">Metal-binding</keyword>
<keyword evidence="8" id="KW-0378">Hydrolase</keyword>
<evidence type="ECO:0000256" key="14">
    <source>
        <dbReference type="SAM" id="Phobius"/>
    </source>
</evidence>
<evidence type="ECO:0000256" key="3">
    <source>
        <dbReference type="ARBA" id="ARBA00004991"/>
    </source>
</evidence>
<evidence type="ECO:0000256" key="12">
    <source>
        <dbReference type="ARBA" id="ARBA00023098"/>
    </source>
</evidence>
<reference evidence="16" key="1">
    <citation type="submission" date="2013-04" db="EMBL/GenBank/DDBJ databases">
        <authorList>
            <person name="Qu J."/>
            <person name="Murali S.C."/>
            <person name="Bandaranaike D."/>
            <person name="Bellair M."/>
            <person name="Blankenburg K."/>
            <person name="Chao H."/>
            <person name="Dinh H."/>
            <person name="Doddapaneni H."/>
            <person name="Downs B."/>
            <person name="Dugan-Rocha S."/>
            <person name="Elkadiri S."/>
            <person name="Gnanaolivu R.D."/>
            <person name="Hernandez B."/>
            <person name="Javaid M."/>
            <person name="Jayaseelan J.C."/>
            <person name="Lee S."/>
            <person name="Li M."/>
            <person name="Ming W."/>
            <person name="Munidasa M."/>
            <person name="Muniz J."/>
            <person name="Nguyen L."/>
            <person name="Ongeri F."/>
            <person name="Osuji N."/>
            <person name="Pu L.-L."/>
            <person name="Puazo M."/>
            <person name="Qu C."/>
            <person name="Quiroz J."/>
            <person name="Raj R."/>
            <person name="Weissenberger G."/>
            <person name="Xin Y."/>
            <person name="Zou X."/>
            <person name="Han Y."/>
            <person name="Richards S."/>
            <person name="Worley K."/>
            <person name="Muzny D."/>
            <person name="Gibbs R."/>
        </authorList>
    </citation>
    <scope>NUCLEOTIDE SEQUENCE</scope>
    <source>
        <strain evidence="16">Sampled in the wild</strain>
    </source>
</reference>
<evidence type="ECO:0000313" key="17">
    <source>
        <dbReference type="Proteomes" id="UP000792457"/>
    </source>
</evidence>
<dbReference type="Pfam" id="PF03372">
    <property type="entry name" value="Exo_endo_phos"/>
    <property type="match status" value="1"/>
</dbReference>
<keyword evidence="13 14" id="KW-0472">Membrane</keyword>
<comment type="subcellular location">
    <subcellularLocation>
        <location evidence="1">Membrane</location>
        <topology evidence="1">Multi-pass membrane protein</topology>
    </subcellularLocation>
</comment>
<dbReference type="Gene3D" id="3.60.10.10">
    <property type="entry name" value="Endonuclease/exonuclease/phosphatase"/>
    <property type="match status" value="1"/>
</dbReference>